<name>A0A2G5UQ56_9PELO</name>
<evidence type="ECO:0000313" key="2">
    <source>
        <dbReference type="Proteomes" id="UP000230233"/>
    </source>
</evidence>
<comment type="caution">
    <text evidence="1">The sequence shown here is derived from an EMBL/GenBank/DDBJ whole genome shotgun (WGS) entry which is preliminary data.</text>
</comment>
<organism evidence="1 2">
    <name type="scientific">Caenorhabditis nigoni</name>
    <dbReference type="NCBI Taxonomy" id="1611254"/>
    <lineage>
        <taxon>Eukaryota</taxon>
        <taxon>Metazoa</taxon>
        <taxon>Ecdysozoa</taxon>
        <taxon>Nematoda</taxon>
        <taxon>Chromadorea</taxon>
        <taxon>Rhabditida</taxon>
        <taxon>Rhabditina</taxon>
        <taxon>Rhabditomorpha</taxon>
        <taxon>Rhabditoidea</taxon>
        <taxon>Rhabditidae</taxon>
        <taxon>Peloderinae</taxon>
        <taxon>Caenorhabditis</taxon>
    </lineage>
</organism>
<reference evidence="2" key="1">
    <citation type="submission" date="2017-10" db="EMBL/GenBank/DDBJ databases">
        <title>Rapid genome shrinkage in a self-fertile nematode reveals novel sperm competition proteins.</title>
        <authorList>
            <person name="Yin D."/>
            <person name="Schwarz E.M."/>
            <person name="Thomas C.G."/>
            <person name="Felde R.L."/>
            <person name="Korf I.F."/>
            <person name="Cutter A.D."/>
            <person name="Schartner C.M."/>
            <person name="Ralston E.J."/>
            <person name="Meyer B.J."/>
            <person name="Haag E.S."/>
        </authorList>
    </citation>
    <scope>NUCLEOTIDE SEQUENCE [LARGE SCALE GENOMIC DNA]</scope>
    <source>
        <strain evidence="2">JU1422</strain>
    </source>
</reference>
<dbReference type="Proteomes" id="UP000230233">
    <property type="component" value="Chromosome III"/>
</dbReference>
<accession>A0A2G5UQ56</accession>
<protein>
    <submittedName>
        <fullName evidence="1">Uncharacterized protein</fullName>
    </submittedName>
</protein>
<gene>
    <name evidence="1" type="primary">Cnig_chr_III.g8989</name>
    <name evidence="1" type="ORF">B9Z55_008989</name>
</gene>
<proteinExistence type="predicted"/>
<evidence type="ECO:0000313" key="1">
    <source>
        <dbReference type="EMBL" id="PIC41640.1"/>
    </source>
</evidence>
<keyword evidence="2" id="KW-1185">Reference proteome</keyword>
<sequence>MAQLSRYIPRRPIFKTIHLDKTLTLTIDPNISYATEVQLDETIFFIGTFVTGKKKTTIKTINTRLPRAKEETNFVFGEIF</sequence>
<dbReference type="AlphaFoldDB" id="A0A2G5UQ56"/>
<dbReference type="EMBL" id="PDUG01000003">
    <property type="protein sequence ID" value="PIC41640.1"/>
    <property type="molecule type" value="Genomic_DNA"/>
</dbReference>